<dbReference type="RefSeq" id="WP_131125880.1">
    <property type="nucleotide sequence ID" value="NZ_SIXH01000481.1"/>
</dbReference>
<dbReference type="Proteomes" id="UP000292452">
    <property type="component" value="Unassembled WGS sequence"/>
</dbReference>
<evidence type="ECO:0000313" key="1">
    <source>
        <dbReference type="EMBL" id="TBO55577.1"/>
    </source>
</evidence>
<reference evidence="1 2" key="1">
    <citation type="submission" date="2019-02" db="EMBL/GenBank/DDBJ databases">
        <title>Draft Genome Sequence of Streptomyces sp. AM-2504, identified by 16S rRNA comparative analysis as a Streptomyces Kasugaensis strain.</title>
        <authorList>
            <person name="Napolioni V."/>
            <person name="Giuliodori A.M."/>
            <person name="Spurio R."/>
            <person name="Fabbretti A."/>
        </authorList>
    </citation>
    <scope>NUCLEOTIDE SEQUENCE [LARGE SCALE GENOMIC DNA]</scope>
    <source>
        <strain evidence="1 2">AM-2504</strain>
    </source>
</reference>
<dbReference type="EMBL" id="SIXH01000481">
    <property type="protein sequence ID" value="TBO55577.1"/>
    <property type="molecule type" value="Genomic_DNA"/>
</dbReference>
<comment type="caution">
    <text evidence="1">The sequence shown here is derived from an EMBL/GenBank/DDBJ whole genome shotgun (WGS) entry which is preliminary data.</text>
</comment>
<evidence type="ECO:0000313" key="2">
    <source>
        <dbReference type="Proteomes" id="UP000292452"/>
    </source>
</evidence>
<keyword evidence="2" id="KW-1185">Reference proteome</keyword>
<dbReference type="AlphaFoldDB" id="A0A4Q9HLG0"/>
<organism evidence="1 2">
    <name type="scientific">Streptomyces kasugaensis</name>
    <dbReference type="NCBI Taxonomy" id="1946"/>
    <lineage>
        <taxon>Bacteria</taxon>
        <taxon>Bacillati</taxon>
        <taxon>Actinomycetota</taxon>
        <taxon>Actinomycetes</taxon>
        <taxon>Kitasatosporales</taxon>
        <taxon>Streptomycetaceae</taxon>
        <taxon>Streptomyces</taxon>
    </lineage>
</organism>
<accession>A0A4Q9HLG0</accession>
<sequence>MTVRAAWLLPTGQTREDTRLAPLGAMAPTSELASRDGVIAGGNPLAATGTGPMQLQIGTGRALIQGTTPQGAYPVAVTSPETLTLADGDPQYGRVDAIVLRIHDGLYDTSEQTDAAVEVIQGTPLATPAGPTLPPAVLRLWEVTVPAGASAGTGGINWNSALADRRRYTAAYGAIIPRGWGLSFPGAYPGQYRDNGTSLERWDGDVWSSVAERHYVGVRKDDTYSLSANRYTPVRWSGTDAQSDASMWTSTNPTRLVAPVTGLYTAYAQQTWPGGAEQARVLIVKNGGAREWHASFVARSNGGQGHAAALPLVLKAGDYIEISLYTATAVTNIPGTYSSAALRWEGPA</sequence>
<protein>
    <submittedName>
        <fullName evidence="1">Uncharacterized protein</fullName>
    </submittedName>
</protein>
<gene>
    <name evidence="1" type="ORF">EYS09_32515</name>
</gene>
<name>A0A4Q9HLG0_STRKA</name>
<proteinExistence type="predicted"/>